<keyword evidence="1" id="KW-0808">Transferase</keyword>
<evidence type="ECO:0000313" key="2">
    <source>
        <dbReference type="Proteomes" id="UP000571950"/>
    </source>
</evidence>
<name>A0A7W6BR57_9SPHN</name>
<organism evidence="1 2">
    <name type="scientific">Sphingobium jiangsuense</name>
    <dbReference type="NCBI Taxonomy" id="870476"/>
    <lineage>
        <taxon>Bacteria</taxon>
        <taxon>Pseudomonadati</taxon>
        <taxon>Pseudomonadota</taxon>
        <taxon>Alphaproteobacteria</taxon>
        <taxon>Sphingomonadales</taxon>
        <taxon>Sphingomonadaceae</taxon>
        <taxon>Sphingobium</taxon>
    </lineage>
</organism>
<dbReference type="Gene3D" id="3.40.50.150">
    <property type="entry name" value="Vaccinia Virus protein VP39"/>
    <property type="match status" value="1"/>
</dbReference>
<dbReference type="InterPro" id="IPR029063">
    <property type="entry name" value="SAM-dependent_MTases_sf"/>
</dbReference>
<evidence type="ECO:0000313" key="1">
    <source>
        <dbReference type="EMBL" id="MBB3927263.1"/>
    </source>
</evidence>
<gene>
    <name evidence="1" type="ORF">GGR43_002992</name>
</gene>
<dbReference type="SUPFAM" id="SSF53335">
    <property type="entry name" value="S-adenosyl-L-methionine-dependent methyltransferases"/>
    <property type="match status" value="1"/>
</dbReference>
<sequence>MGSGTTIIAAERCDRRACGVEIEPLFVDRAIRRWQDLTGRQAIHAETGRSFSDIAIERAETDSE</sequence>
<dbReference type="GO" id="GO:0032259">
    <property type="term" value="P:methylation"/>
    <property type="evidence" value="ECO:0007669"/>
    <property type="project" value="UniProtKB-KW"/>
</dbReference>
<proteinExistence type="predicted"/>
<dbReference type="EMBL" id="JACIDT010000011">
    <property type="protein sequence ID" value="MBB3927263.1"/>
    <property type="molecule type" value="Genomic_DNA"/>
</dbReference>
<reference evidence="1 2" key="1">
    <citation type="submission" date="2020-08" db="EMBL/GenBank/DDBJ databases">
        <title>Genomic Encyclopedia of Type Strains, Phase IV (KMG-IV): sequencing the most valuable type-strain genomes for metagenomic binning, comparative biology and taxonomic classification.</title>
        <authorList>
            <person name="Goeker M."/>
        </authorList>
    </citation>
    <scope>NUCLEOTIDE SEQUENCE [LARGE SCALE GENOMIC DNA]</scope>
    <source>
        <strain evidence="1 2">DSM 26189</strain>
    </source>
</reference>
<keyword evidence="1" id="KW-0489">Methyltransferase</keyword>
<keyword evidence="2" id="KW-1185">Reference proteome</keyword>
<dbReference type="Proteomes" id="UP000571950">
    <property type="component" value="Unassembled WGS sequence"/>
</dbReference>
<protein>
    <submittedName>
        <fullName evidence="1">DNA modification methylase</fullName>
    </submittedName>
</protein>
<comment type="caution">
    <text evidence="1">The sequence shown here is derived from an EMBL/GenBank/DDBJ whole genome shotgun (WGS) entry which is preliminary data.</text>
</comment>
<dbReference type="GO" id="GO:0008168">
    <property type="term" value="F:methyltransferase activity"/>
    <property type="evidence" value="ECO:0007669"/>
    <property type="project" value="UniProtKB-KW"/>
</dbReference>
<accession>A0A7W6BR57</accession>
<dbReference type="AlphaFoldDB" id="A0A7W6BR57"/>